<dbReference type="SUPFAM" id="SSF47413">
    <property type="entry name" value="lambda repressor-like DNA-binding domains"/>
    <property type="match status" value="1"/>
</dbReference>
<keyword evidence="1" id="KW-0678">Repressor</keyword>
<dbReference type="KEGG" id="anr:Ana3638_13220"/>
<dbReference type="Gene3D" id="3.40.50.2300">
    <property type="match status" value="2"/>
</dbReference>
<dbReference type="PANTHER" id="PTHR30146">
    <property type="entry name" value="LACI-RELATED TRANSCRIPTIONAL REPRESSOR"/>
    <property type="match status" value="1"/>
</dbReference>
<dbReference type="Pfam" id="PF13377">
    <property type="entry name" value="Peripla_BP_3"/>
    <property type="match status" value="1"/>
</dbReference>
<reference evidence="6 7" key="1">
    <citation type="submission" date="2020-01" db="EMBL/GenBank/DDBJ databases">
        <title>Genome analysis of Anaerocolumna sp. CBA3638.</title>
        <authorList>
            <person name="Kim J."/>
            <person name="Roh S.W."/>
        </authorList>
    </citation>
    <scope>NUCLEOTIDE SEQUENCE [LARGE SCALE GENOMIC DNA]</scope>
    <source>
        <strain evidence="6 7">CBA3638</strain>
    </source>
</reference>
<protein>
    <submittedName>
        <fullName evidence="6">Substrate-binding domain-containing protein</fullName>
    </submittedName>
</protein>
<dbReference type="PRINTS" id="PR00036">
    <property type="entry name" value="HTHLACI"/>
</dbReference>
<dbReference type="InterPro" id="IPR000843">
    <property type="entry name" value="HTH_LacI"/>
</dbReference>
<evidence type="ECO:0000256" key="4">
    <source>
        <dbReference type="ARBA" id="ARBA00023163"/>
    </source>
</evidence>
<keyword evidence="4" id="KW-0804">Transcription</keyword>
<dbReference type="Proteomes" id="UP000464314">
    <property type="component" value="Chromosome"/>
</dbReference>
<keyword evidence="2" id="KW-0805">Transcription regulation</keyword>
<dbReference type="AlphaFoldDB" id="A0A6P1TTD7"/>
<keyword evidence="7" id="KW-1185">Reference proteome</keyword>
<organism evidence="6 7">
    <name type="scientific">Anaerocolumna sedimenticola</name>
    <dbReference type="NCBI Taxonomy" id="2696063"/>
    <lineage>
        <taxon>Bacteria</taxon>
        <taxon>Bacillati</taxon>
        <taxon>Bacillota</taxon>
        <taxon>Clostridia</taxon>
        <taxon>Lachnospirales</taxon>
        <taxon>Lachnospiraceae</taxon>
        <taxon>Anaerocolumna</taxon>
    </lineage>
</organism>
<dbReference type="InterPro" id="IPR010982">
    <property type="entry name" value="Lambda_DNA-bd_dom_sf"/>
</dbReference>
<dbReference type="EMBL" id="CP048000">
    <property type="protein sequence ID" value="QHQ63743.1"/>
    <property type="molecule type" value="Genomic_DNA"/>
</dbReference>
<dbReference type="CDD" id="cd01392">
    <property type="entry name" value="HTH_LacI"/>
    <property type="match status" value="1"/>
</dbReference>
<dbReference type="CDD" id="cd06291">
    <property type="entry name" value="PBP1_Qymf-like"/>
    <property type="match status" value="1"/>
</dbReference>
<accession>A0A6P1TTD7</accession>
<evidence type="ECO:0000256" key="3">
    <source>
        <dbReference type="ARBA" id="ARBA00023125"/>
    </source>
</evidence>
<evidence type="ECO:0000313" key="7">
    <source>
        <dbReference type="Proteomes" id="UP000464314"/>
    </source>
</evidence>
<dbReference type="GO" id="GO:0000976">
    <property type="term" value="F:transcription cis-regulatory region binding"/>
    <property type="evidence" value="ECO:0007669"/>
    <property type="project" value="TreeGrafter"/>
</dbReference>
<evidence type="ECO:0000313" key="6">
    <source>
        <dbReference type="EMBL" id="QHQ63743.1"/>
    </source>
</evidence>
<dbReference type="PROSITE" id="PS00356">
    <property type="entry name" value="HTH_LACI_1"/>
    <property type="match status" value="1"/>
</dbReference>
<dbReference type="GO" id="GO:0003700">
    <property type="term" value="F:DNA-binding transcription factor activity"/>
    <property type="evidence" value="ECO:0007669"/>
    <property type="project" value="TreeGrafter"/>
</dbReference>
<keyword evidence="3" id="KW-0238">DNA-binding</keyword>
<proteinExistence type="predicted"/>
<name>A0A6P1TTD7_9FIRM</name>
<dbReference type="PANTHER" id="PTHR30146:SF95">
    <property type="entry name" value="RIBOSE OPERON REPRESSOR"/>
    <property type="match status" value="1"/>
</dbReference>
<dbReference type="SMART" id="SM00354">
    <property type="entry name" value="HTH_LACI"/>
    <property type="match status" value="1"/>
</dbReference>
<feature type="domain" description="HTH lacI-type" evidence="5">
    <location>
        <begin position="7"/>
        <end position="60"/>
    </location>
</feature>
<dbReference type="Gene3D" id="1.10.260.40">
    <property type="entry name" value="lambda repressor-like DNA-binding domains"/>
    <property type="match status" value="1"/>
</dbReference>
<dbReference type="SUPFAM" id="SSF53822">
    <property type="entry name" value="Periplasmic binding protein-like I"/>
    <property type="match status" value="1"/>
</dbReference>
<gene>
    <name evidence="6" type="ORF">Ana3638_13220</name>
</gene>
<dbReference type="Pfam" id="PF00356">
    <property type="entry name" value="LacI"/>
    <property type="match status" value="1"/>
</dbReference>
<dbReference type="InterPro" id="IPR046335">
    <property type="entry name" value="LacI/GalR-like_sensor"/>
</dbReference>
<sequence length="336" mass="37144">MGVRNVITIKDVAKDAGVSVGTVSKVLNNIYVTVANKEKVEQSIKGLGYQVNTYARGLKAQRTNTVAIIVPDLISPFFALLVNYVEQALSEMNYKLLICNSYCKKEKEIAYINMAKQNKVDGLICVTYSNSDEYLRDDLPIVSIDRHFKPKVCCVASDNYRGGKIAAEKLIETGCKNIVFIRNGSNINGETLKRGKGFIDACEKAGIDYCTKEFGEETTLEKGGETEHKVCCFLEQCMKNGKFLYDGIFTSSDSLGQIIIEKLKKMGLNIPMDVQIIGYDGLRALNVGAYQLSSIKQPVKDMAVTSVNHLMKLINKEPVDELTILPVSFVDGGTTR</sequence>
<evidence type="ECO:0000259" key="5">
    <source>
        <dbReference type="PROSITE" id="PS50932"/>
    </source>
</evidence>
<evidence type="ECO:0000256" key="1">
    <source>
        <dbReference type="ARBA" id="ARBA00022491"/>
    </source>
</evidence>
<dbReference type="PROSITE" id="PS50932">
    <property type="entry name" value="HTH_LACI_2"/>
    <property type="match status" value="1"/>
</dbReference>
<dbReference type="InterPro" id="IPR028082">
    <property type="entry name" value="Peripla_BP_I"/>
</dbReference>
<evidence type="ECO:0000256" key="2">
    <source>
        <dbReference type="ARBA" id="ARBA00023015"/>
    </source>
</evidence>